<dbReference type="AlphaFoldDB" id="A0A2M4DMW4"/>
<name>A0A2M4DMW4_ANODA</name>
<proteinExistence type="predicted"/>
<protein>
    <submittedName>
        <fullName evidence="1">Putative secreted protein</fullName>
    </submittedName>
</protein>
<organism evidence="1">
    <name type="scientific">Anopheles darlingi</name>
    <name type="common">Mosquito</name>
    <dbReference type="NCBI Taxonomy" id="43151"/>
    <lineage>
        <taxon>Eukaryota</taxon>
        <taxon>Metazoa</taxon>
        <taxon>Ecdysozoa</taxon>
        <taxon>Arthropoda</taxon>
        <taxon>Hexapoda</taxon>
        <taxon>Insecta</taxon>
        <taxon>Pterygota</taxon>
        <taxon>Neoptera</taxon>
        <taxon>Endopterygota</taxon>
        <taxon>Diptera</taxon>
        <taxon>Nematocera</taxon>
        <taxon>Culicoidea</taxon>
        <taxon>Culicidae</taxon>
        <taxon>Anophelinae</taxon>
        <taxon>Anopheles</taxon>
    </lineage>
</organism>
<evidence type="ECO:0000313" key="1">
    <source>
        <dbReference type="EMBL" id="MBW78488.1"/>
    </source>
</evidence>
<accession>A0A2M4DMW4</accession>
<sequence length="67" mass="7066">MFVHPWLPGTTASLAHLLPGSSLARNGGRSKTFEDTALSLVAPHTRTNCSTTHVALVLGPACSKRII</sequence>
<dbReference type="EMBL" id="GGFL01014310">
    <property type="protein sequence ID" value="MBW78488.1"/>
    <property type="molecule type" value="Transcribed_RNA"/>
</dbReference>
<reference evidence="1" key="1">
    <citation type="submission" date="2018-01" db="EMBL/GenBank/DDBJ databases">
        <title>An insight into the sialome of Amazonian anophelines.</title>
        <authorList>
            <person name="Ribeiro J.M."/>
            <person name="Scarpassa V."/>
            <person name="Calvo E."/>
        </authorList>
    </citation>
    <scope>NUCLEOTIDE SEQUENCE</scope>
</reference>